<reference evidence="1" key="1">
    <citation type="submission" date="2020-02" db="EMBL/GenBank/DDBJ databases">
        <authorList>
            <person name="Palmer J.M."/>
        </authorList>
    </citation>
    <scope>NUCLEOTIDE SEQUENCE</scope>
    <source>
        <strain evidence="1">EPUS1.4</strain>
        <tissue evidence="1">Thallus</tissue>
    </source>
</reference>
<evidence type="ECO:0000313" key="2">
    <source>
        <dbReference type="Proteomes" id="UP000606974"/>
    </source>
</evidence>
<protein>
    <submittedName>
        <fullName evidence="1">Uncharacterized protein</fullName>
    </submittedName>
</protein>
<name>A0A8H7E8P6_9EURO</name>
<dbReference type="AlphaFoldDB" id="A0A8H7E8P6"/>
<organism evidence="1 2">
    <name type="scientific">Endocarpon pusillum</name>
    <dbReference type="NCBI Taxonomy" id="364733"/>
    <lineage>
        <taxon>Eukaryota</taxon>
        <taxon>Fungi</taxon>
        <taxon>Dikarya</taxon>
        <taxon>Ascomycota</taxon>
        <taxon>Pezizomycotina</taxon>
        <taxon>Eurotiomycetes</taxon>
        <taxon>Chaetothyriomycetidae</taxon>
        <taxon>Verrucariales</taxon>
        <taxon>Verrucariaceae</taxon>
        <taxon>Endocarpon</taxon>
    </lineage>
</organism>
<comment type="caution">
    <text evidence="1">The sequence shown here is derived from an EMBL/GenBank/DDBJ whole genome shotgun (WGS) entry which is preliminary data.</text>
</comment>
<dbReference type="Proteomes" id="UP000606974">
    <property type="component" value="Unassembled WGS sequence"/>
</dbReference>
<proteinExistence type="predicted"/>
<keyword evidence="2" id="KW-1185">Reference proteome</keyword>
<sequence>MRIIRPDEEAVWKQYLRPGIEAPDLRPTVDSINTTAEWFFDYFQGLDKFCEHDLPYRLPASLEYDKHSLADPEAAKEVKRRLASYSKTLMRLGLR</sequence>
<dbReference type="EMBL" id="JAACFV010000006">
    <property type="protein sequence ID" value="KAF7513387.1"/>
    <property type="molecule type" value="Genomic_DNA"/>
</dbReference>
<accession>A0A8H7E8P6</accession>
<evidence type="ECO:0000313" key="1">
    <source>
        <dbReference type="EMBL" id="KAF7513387.1"/>
    </source>
</evidence>
<gene>
    <name evidence="1" type="ORF">GJ744_009808</name>
</gene>